<dbReference type="PANTHER" id="PTHR42918:SF15">
    <property type="entry name" value="LYSINE--TRNA LIGASE, CHLOROPLASTIC_MITOCHONDRIAL"/>
    <property type="match status" value="1"/>
</dbReference>
<proteinExistence type="inferred from homology"/>
<evidence type="ECO:0000256" key="1">
    <source>
        <dbReference type="ARBA" id="ARBA00004496"/>
    </source>
</evidence>
<keyword evidence="17" id="KW-1185">Reference proteome</keyword>
<evidence type="ECO:0000256" key="14">
    <source>
        <dbReference type="RuleBase" id="RU000336"/>
    </source>
</evidence>
<dbReference type="InterPro" id="IPR004364">
    <property type="entry name" value="Aa-tRNA-synt_II"/>
</dbReference>
<dbReference type="GO" id="GO:0006430">
    <property type="term" value="P:lysyl-tRNA aminoacylation"/>
    <property type="evidence" value="ECO:0007669"/>
    <property type="project" value="UniProtKB-UniRule"/>
</dbReference>
<dbReference type="GO" id="GO:0000287">
    <property type="term" value="F:magnesium ion binding"/>
    <property type="evidence" value="ECO:0007669"/>
    <property type="project" value="UniProtKB-UniRule"/>
</dbReference>
<evidence type="ECO:0000259" key="15">
    <source>
        <dbReference type="PROSITE" id="PS50862"/>
    </source>
</evidence>
<dbReference type="InterPro" id="IPR018149">
    <property type="entry name" value="Lys-tRNA-synth_II_C"/>
</dbReference>
<dbReference type="FunFam" id="3.30.930.10:FF:000001">
    <property type="entry name" value="Lysine--tRNA ligase"/>
    <property type="match status" value="1"/>
</dbReference>
<dbReference type="AlphaFoldDB" id="D8PEW4"/>
<keyword evidence="10 13" id="KW-0648">Protein biosynthesis</keyword>
<dbReference type="PANTHER" id="PTHR42918">
    <property type="entry name" value="LYSYL-TRNA SYNTHETASE"/>
    <property type="match status" value="1"/>
</dbReference>
<feature type="binding site" evidence="13">
    <location>
        <position position="410"/>
    </location>
    <ligand>
        <name>Mg(2+)</name>
        <dbReference type="ChEBI" id="CHEBI:18420"/>
        <label>2</label>
    </ligand>
</feature>
<dbReference type="InterPro" id="IPR045864">
    <property type="entry name" value="aa-tRNA-synth_II/BPL/LPL"/>
</dbReference>
<dbReference type="HAMAP" id="MF_00252">
    <property type="entry name" value="Lys_tRNA_synth_class2"/>
    <property type="match status" value="1"/>
</dbReference>
<dbReference type="EMBL" id="FP929003">
    <property type="protein sequence ID" value="CBK41773.1"/>
    <property type="molecule type" value="Genomic_DNA"/>
</dbReference>
<evidence type="ECO:0000256" key="6">
    <source>
        <dbReference type="ARBA" id="ARBA00022723"/>
    </source>
</evidence>
<dbReference type="CDD" id="cd04322">
    <property type="entry name" value="LysRS_N"/>
    <property type="match status" value="1"/>
</dbReference>
<comment type="subunit">
    <text evidence="3 13">Homodimer.</text>
</comment>
<dbReference type="EC" id="6.1.1.6" evidence="13"/>
<keyword evidence="5 13" id="KW-0436">Ligase</keyword>
<dbReference type="STRING" id="330214.NIDE2053"/>
<accession>D8PEW4</accession>
<evidence type="ECO:0000256" key="3">
    <source>
        <dbReference type="ARBA" id="ARBA00011738"/>
    </source>
</evidence>
<keyword evidence="6 13" id="KW-0479">Metal-binding</keyword>
<dbReference type="Gene3D" id="3.30.930.10">
    <property type="entry name" value="Bira Bifunctional Protein, Domain 2"/>
    <property type="match status" value="1"/>
</dbReference>
<feature type="binding site" evidence="13">
    <location>
        <position position="403"/>
    </location>
    <ligand>
        <name>Mg(2+)</name>
        <dbReference type="ChEBI" id="CHEBI:18420"/>
        <label>1</label>
    </ligand>
</feature>
<dbReference type="FunFam" id="2.40.50.140:FF:000024">
    <property type="entry name" value="Lysine--tRNA ligase"/>
    <property type="match status" value="1"/>
</dbReference>
<feature type="domain" description="Aminoacyl-transfer RNA synthetases class-II family profile" evidence="15">
    <location>
        <begin position="173"/>
        <end position="491"/>
    </location>
</feature>
<evidence type="ECO:0000256" key="12">
    <source>
        <dbReference type="ARBA" id="ARBA00048573"/>
    </source>
</evidence>
<dbReference type="GO" id="GO:0042803">
    <property type="term" value="F:protein homodimerization activity"/>
    <property type="evidence" value="ECO:0007669"/>
    <property type="project" value="UniProtKB-ARBA"/>
</dbReference>
<dbReference type="HOGENOM" id="CLU_008255_6_0_0"/>
<evidence type="ECO:0000256" key="5">
    <source>
        <dbReference type="ARBA" id="ARBA00022598"/>
    </source>
</evidence>
<dbReference type="SUPFAM" id="SSF50249">
    <property type="entry name" value="Nucleic acid-binding proteins"/>
    <property type="match status" value="1"/>
</dbReference>
<keyword evidence="9 13" id="KW-0460">Magnesium</keyword>
<keyword evidence="4 13" id="KW-0963">Cytoplasm</keyword>
<evidence type="ECO:0000256" key="4">
    <source>
        <dbReference type="ARBA" id="ARBA00022490"/>
    </source>
</evidence>
<reference evidence="16 17" key="1">
    <citation type="journal article" date="2010" name="Proc. Natl. Acad. Sci. U.S.A.">
        <title>A Nitrospira metagenome illuminates the physiology and evolution of globally important nitrite-oxidizing bacteria.</title>
        <authorList>
            <person name="Lucker S."/>
            <person name="Wagner M."/>
            <person name="Maixner F."/>
            <person name="Pelletier E."/>
            <person name="Koch H."/>
            <person name="Vacherie B."/>
            <person name="Rattei T."/>
            <person name="Sinninghe Damste J."/>
            <person name="Spieck E."/>
            <person name="Le Paslier D."/>
            <person name="Daims H."/>
        </authorList>
    </citation>
    <scope>NUCLEOTIDE SEQUENCE [LARGE SCALE GENOMIC DNA]</scope>
</reference>
<gene>
    <name evidence="13 16" type="primary">lysS</name>
    <name evidence="16" type="ORF">NIDE2053</name>
</gene>
<dbReference type="eggNOG" id="COG1190">
    <property type="taxonomic scope" value="Bacteria"/>
</dbReference>
<evidence type="ECO:0000313" key="16">
    <source>
        <dbReference type="EMBL" id="CBK41773.1"/>
    </source>
</evidence>
<evidence type="ECO:0000256" key="7">
    <source>
        <dbReference type="ARBA" id="ARBA00022741"/>
    </source>
</evidence>
<dbReference type="InterPro" id="IPR006195">
    <property type="entry name" value="aa-tRNA-synth_II"/>
</dbReference>
<dbReference type="Proteomes" id="UP000001660">
    <property type="component" value="Chromosome"/>
</dbReference>
<evidence type="ECO:0000256" key="10">
    <source>
        <dbReference type="ARBA" id="ARBA00022917"/>
    </source>
</evidence>
<comment type="catalytic activity">
    <reaction evidence="12 13 14">
        <text>tRNA(Lys) + L-lysine + ATP = L-lysyl-tRNA(Lys) + AMP + diphosphate</text>
        <dbReference type="Rhea" id="RHEA:20792"/>
        <dbReference type="Rhea" id="RHEA-COMP:9696"/>
        <dbReference type="Rhea" id="RHEA-COMP:9697"/>
        <dbReference type="ChEBI" id="CHEBI:30616"/>
        <dbReference type="ChEBI" id="CHEBI:32551"/>
        <dbReference type="ChEBI" id="CHEBI:33019"/>
        <dbReference type="ChEBI" id="CHEBI:78442"/>
        <dbReference type="ChEBI" id="CHEBI:78529"/>
        <dbReference type="ChEBI" id="CHEBI:456215"/>
        <dbReference type="EC" id="6.1.1.6"/>
    </reaction>
</comment>
<dbReference type="PROSITE" id="PS50862">
    <property type="entry name" value="AA_TRNA_LIGASE_II"/>
    <property type="match status" value="1"/>
</dbReference>
<organism evidence="16 17">
    <name type="scientific">Nitrospira defluvii</name>
    <dbReference type="NCBI Taxonomy" id="330214"/>
    <lineage>
        <taxon>Bacteria</taxon>
        <taxon>Pseudomonadati</taxon>
        <taxon>Nitrospirota</taxon>
        <taxon>Nitrospiria</taxon>
        <taxon>Nitrospirales</taxon>
        <taxon>Nitrospiraceae</taxon>
        <taxon>Nitrospira</taxon>
    </lineage>
</organism>
<evidence type="ECO:0000313" key="17">
    <source>
        <dbReference type="Proteomes" id="UP000001660"/>
    </source>
</evidence>
<protein>
    <recommendedName>
        <fullName evidence="13">Lysine--tRNA ligase</fullName>
        <ecNumber evidence="13">6.1.1.6</ecNumber>
    </recommendedName>
    <alternativeName>
        <fullName evidence="13">Lysyl-tRNA synthetase</fullName>
        <shortName evidence="13">LysRS</shortName>
    </alternativeName>
</protein>
<evidence type="ECO:0000256" key="9">
    <source>
        <dbReference type="ARBA" id="ARBA00022842"/>
    </source>
</evidence>
<dbReference type="Pfam" id="PF01336">
    <property type="entry name" value="tRNA_anti-codon"/>
    <property type="match status" value="1"/>
</dbReference>
<dbReference type="OrthoDB" id="9802326at2"/>
<feature type="binding site" evidence="13">
    <location>
        <position position="410"/>
    </location>
    <ligand>
        <name>Mg(2+)</name>
        <dbReference type="ChEBI" id="CHEBI:18420"/>
        <label>1</label>
    </ligand>
</feature>
<dbReference type="GO" id="GO:0000049">
    <property type="term" value="F:tRNA binding"/>
    <property type="evidence" value="ECO:0007669"/>
    <property type="project" value="TreeGrafter"/>
</dbReference>
<dbReference type="InterPro" id="IPR004365">
    <property type="entry name" value="NA-bd_OB_tRNA"/>
</dbReference>
<dbReference type="InterPro" id="IPR012340">
    <property type="entry name" value="NA-bd_OB-fold"/>
</dbReference>
<evidence type="ECO:0000256" key="8">
    <source>
        <dbReference type="ARBA" id="ARBA00022840"/>
    </source>
</evidence>
<dbReference type="Gene3D" id="2.40.50.140">
    <property type="entry name" value="Nucleic acid-binding proteins"/>
    <property type="match status" value="1"/>
</dbReference>
<dbReference type="NCBIfam" id="TIGR00499">
    <property type="entry name" value="lysS_bact"/>
    <property type="match status" value="1"/>
</dbReference>
<comment type="similarity">
    <text evidence="2 13">Belongs to the class-II aminoacyl-tRNA synthetase family.</text>
</comment>
<evidence type="ECO:0000256" key="2">
    <source>
        <dbReference type="ARBA" id="ARBA00008226"/>
    </source>
</evidence>
<keyword evidence="8 13" id="KW-0067">ATP-binding</keyword>
<keyword evidence="11 13" id="KW-0030">Aminoacyl-tRNA synthetase</keyword>
<dbReference type="GO" id="GO:0005829">
    <property type="term" value="C:cytosol"/>
    <property type="evidence" value="ECO:0007669"/>
    <property type="project" value="TreeGrafter"/>
</dbReference>
<dbReference type="KEGG" id="nde:NIDE2053"/>
<comment type="cofactor">
    <cofactor evidence="13 14">
        <name>Mg(2+)</name>
        <dbReference type="ChEBI" id="CHEBI:18420"/>
    </cofactor>
    <text evidence="13 14">Binds 3 Mg(2+) ions per subunit.</text>
</comment>
<evidence type="ECO:0000256" key="11">
    <source>
        <dbReference type="ARBA" id="ARBA00023146"/>
    </source>
</evidence>
<name>D8PEW4_9BACT</name>
<sequence length="493" mass="56150">MDELNDQRQQRIKKLDHLRQLGVAPYGTRFEVKDRAGQLTRLHGEKTKEVLEQEQISCTIAGRIVGLRRFGKAAFAVLQDGSDRLQVYLKKDTLGEQAHQISEGLDLGDWIGVTGVLFRTKTNEFTVEVKVLTFLSKALRPLPEKWHGLTDVETRYRQRYVDLIANPQVHQIFALRSRIVSGIRAFLIERGFLEVETPMMHPIPGGAAAKPFVTHHNALGAELYLRIAPELYLKRLIVGGFPRVFEINRNFRNEGISTIHNPEFTMLEFYVSYADYHDLIVLTEELFGRLAQDILGTTTIDYQGTHINLGSPWRRWSYHQSILEVNSLPPSVLTNRDEALAAAQRLGVEVSPKESLVNILNEIFEETVEPRLQQPTFITDYPIEISPLARRKDSDPSLTDRFELYIAGREIANAFSELNDPLDQRERFEAQAAKHAAGDEEAHRVDEDFLRALEYGMPPTAGEGIGIDRLVMLFTNQSSIRDVVLFPQLRPEK</sequence>
<dbReference type="InterPro" id="IPR002313">
    <property type="entry name" value="Lys-tRNA-ligase_II"/>
</dbReference>
<comment type="subcellular location">
    <subcellularLocation>
        <location evidence="1 13">Cytoplasm</location>
    </subcellularLocation>
</comment>
<dbReference type="NCBIfam" id="NF001756">
    <property type="entry name" value="PRK00484.1"/>
    <property type="match status" value="1"/>
</dbReference>
<dbReference type="GO" id="GO:0004824">
    <property type="term" value="F:lysine-tRNA ligase activity"/>
    <property type="evidence" value="ECO:0007669"/>
    <property type="project" value="UniProtKB-UniRule"/>
</dbReference>
<dbReference type="CDD" id="cd00775">
    <property type="entry name" value="LysRS_core"/>
    <property type="match status" value="1"/>
</dbReference>
<dbReference type="Pfam" id="PF00152">
    <property type="entry name" value="tRNA-synt_2"/>
    <property type="match status" value="1"/>
</dbReference>
<dbReference type="InterPro" id="IPR044136">
    <property type="entry name" value="Lys-tRNA-ligase_II_N"/>
</dbReference>
<keyword evidence="7 13" id="KW-0547">Nucleotide-binding</keyword>
<dbReference type="PRINTS" id="PR00982">
    <property type="entry name" value="TRNASYNTHLYS"/>
</dbReference>
<evidence type="ECO:0000256" key="13">
    <source>
        <dbReference type="HAMAP-Rule" id="MF_00252"/>
    </source>
</evidence>
<dbReference type="SUPFAM" id="SSF55681">
    <property type="entry name" value="Class II aaRS and biotin synthetases"/>
    <property type="match status" value="1"/>
</dbReference>
<dbReference type="GO" id="GO:0005524">
    <property type="term" value="F:ATP binding"/>
    <property type="evidence" value="ECO:0007669"/>
    <property type="project" value="UniProtKB-UniRule"/>
</dbReference>